<feature type="transmembrane region" description="Helical" evidence="7">
    <location>
        <begin position="183"/>
        <end position="202"/>
    </location>
</feature>
<feature type="transmembrane region" description="Helical" evidence="7">
    <location>
        <begin position="240"/>
        <end position="266"/>
    </location>
</feature>
<keyword evidence="2 7" id="KW-0813">Transport</keyword>
<evidence type="ECO:0000256" key="5">
    <source>
        <dbReference type="ARBA" id="ARBA00022989"/>
    </source>
</evidence>
<dbReference type="GO" id="GO:0005886">
    <property type="term" value="C:plasma membrane"/>
    <property type="evidence" value="ECO:0007669"/>
    <property type="project" value="UniProtKB-SubCell"/>
</dbReference>
<evidence type="ECO:0000313" key="9">
    <source>
        <dbReference type="EMBL" id="PZF86686.1"/>
    </source>
</evidence>
<dbReference type="PROSITE" id="PS50928">
    <property type="entry name" value="ABC_TM1"/>
    <property type="match status" value="1"/>
</dbReference>
<keyword evidence="3" id="KW-1003">Cell membrane</keyword>
<dbReference type="GO" id="GO:0055085">
    <property type="term" value="P:transmembrane transport"/>
    <property type="evidence" value="ECO:0007669"/>
    <property type="project" value="InterPro"/>
</dbReference>
<evidence type="ECO:0000256" key="3">
    <source>
        <dbReference type="ARBA" id="ARBA00022475"/>
    </source>
</evidence>
<dbReference type="PANTHER" id="PTHR43163">
    <property type="entry name" value="DIPEPTIDE TRANSPORT SYSTEM PERMEASE PROTEIN DPPB-RELATED"/>
    <property type="match status" value="1"/>
</dbReference>
<dbReference type="InterPro" id="IPR000515">
    <property type="entry name" value="MetI-like"/>
</dbReference>
<feature type="domain" description="ABC transmembrane type-1" evidence="8">
    <location>
        <begin position="99"/>
        <end position="309"/>
    </location>
</feature>
<dbReference type="Pfam" id="PF19300">
    <property type="entry name" value="BPD_transp_1_N"/>
    <property type="match status" value="1"/>
</dbReference>
<evidence type="ECO:0000256" key="1">
    <source>
        <dbReference type="ARBA" id="ARBA00004651"/>
    </source>
</evidence>
<protein>
    <submittedName>
        <fullName evidence="9">Peptide permease</fullName>
    </submittedName>
</protein>
<evidence type="ECO:0000256" key="2">
    <source>
        <dbReference type="ARBA" id="ARBA00022448"/>
    </source>
</evidence>
<keyword evidence="10" id="KW-1185">Reference proteome</keyword>
<dbReference type="SUPFAM" id="SSF161098">
    <property type="entry name" value="MetI-like"/>
    <property type="match status" value="1"/>
</dbReference>
<keyword evidence="4 7" id="KW-0812">Transmembrane</keyword>
<dbReference type="PANTHER" id="PTHR43163:SF6">
    <property type="entry name" value="DIPEPTIDE TRANSPORT SYSTEM PERMEASE PROTEIN DPPB-RELATED"/>
    <property type="match status" value="1"/>
</dbReference>
<evidence type="ECO:0000256" key="7">
    <source>
        <dbReference type="RuleBase" id="RU363032"/>
    </source>
</evidence>
<organism evidence="9 10">
    <name type="scientific">Jiangella anatolica</name>
    <dbReference type="NCBI Taxonomy" id="2670374"/>
    <lineage>
        <taxon>Bacteria</taxon>
        <taxon>Bacillati</taxon>
        <taxon>Actinomycetota</taxon>
        <taxon>Actinomycetes</taxon>
        <taxon>Jiangellales</taxon>
        <taxon>Jiangellaceae</taxon>
        <taxon>Jiangella</taxon>
    </lineage>
</organism>
<comment type="similarity">
    <text evidence="7">Belongs to the binding-protein-dependent transport system permease family.</text>
</comment>
<comment type="caution">
    <text evidence="9">The sequence shown here is derived from an EMBL/GenBank/DDBJ whole genome shotgun (WGS) entry which is preliminary data.</text>
</comment>
<dbReference type="CDD" id="cd06261">
    <property type="entry name" value="TM_PBP2"/>
    <property type="match status" value="1"/>
</dbReference>
<feature type="transmembrane region" description="Helical" evidence="7">
    <location>
        <begin position="105"/>
        <end position="126"/>
    </location>
</feature>
<dbReference type="AlphaFoldDB" id="A0A2W2CNC8"/>
<dbReference type="Proteomes" id="UP000248764">
    <property type="component" value="Unassembled WGS sequence"/>
</dbReference>
<reference evidence="9 10" key="1">
    <citation type="submission" date="2018-01" db="EMBL/GenBank/DDBJ databases">
        <title>Draft genome sequence of Jiangella sp. GTF31.</title>
        <authorList>
            <person name="Sahin N."/>
            <person name="Ay H."/>
            <person name="Saygin H."/>
        </authorList>
    </citation>
    <scope>NUCLEOTIDE SEQUENCE [LARGE SCALE GENOMIC DNA]</scope>
    <source>
        <strain evidence="9 10">GTF31</strain>
    </source>
</reference>
<sequence length="318" mass="33934">MVAYVVRRLLVSAVVLVGISMLLFTLLQLMPGDPVEMMIDPMSFSGDRAAAIARRREQLGLDASLPIQYVRWAGEFLQGNLGFSYSTSRPVAEVMVERLGPTVRLMGTALVIGLLAGIPVGILAALRRNTLVDYGAAALSLVAISVPSFFVALLGIYVFGLKLDWLPTGGMNSVGGGGLVDSLRHLVLPAGILGLALAGPYVRYARAAMLEVLGQDFLTTARSKGLSRRRVVGRHALHNALIPLVTVVAIQIPVLFAGAVVVEQVFAWPGMGRLALEAVLARDYPILLGFVMAIAVLVLLCNLLADVAYAVIDPRIRL</sequence>
<evidence type="ECO:0000313" key="10">
    <source>
        <dbReference type="Proteomes" id="UP000248764"/>
    </source>
</evidence>
<dbReference type="EMBL" id="POTW01000001">
    <property type="protein sequence ID" value="PZF86686.1"/>
    <property type="molecule type" value="Genomic_DNA"/>
</dbReference>
<feature type="transmembrane region" description="Helical" evidence="7">
    <location>
        <begin position="138"/>
        <end position="163"/>
    </location>
</feature>
<evidence type="ECO:0000256" key="4">
    <source>
        <dbReference type="ARBA" id="ARBA00022692"/>
    </source>
</evidence>
<dbReference type="Pfam" id="PF00528">
    <property type="entry name" value="BPD_transp_1"/>
    <property type="match status" value="1"/>
</dbReference>
<gene>
    <name evidence="9" type="ORF">C1I92_00485</name>
</gene>
<dbReference type="InterPro" id="IPR035906">
    <property type="entry name" value="MetI-like_sf"/>
</dbReference>
<proteinExistence type="inferred from homology"/>
<evidence type="ECO:0000256" key="6">
    <source>
        <dbReference type="ARBA" id="ARBA00023136"/>
    </source>
</evidence>
<dbReference type="Gene3D" id="1.10.3720.10">
    <property type="entry name" value="MetI-like"/>
    <property type="match status" value="1"/>
</dbReference>
<feature type="transmembrane region" description="Helical" evidence="7">
    <location>
        <begin position="9"/>
        <end position="30"/>
    </location>
</feature>
<dbReference type="InterPro" id="IPR045621">
    <property type="entry name" value="BPD_transp_1_N"/>
</dbReference>
<feature type="transmembrane region" description="Helical" evidence="7">
    <location>
        <begin position="286"/>
        <end position="312"/>
    </location>
</feature>
<dbReference type="RefSeq" id="WP_111252684.1">
    <property type="nucleotide sequence ID" value="NZ_POTW01000001.1"/>
</dbReference>
<comment type="subcellular location">
    <subcellularLocation>
        <location evidence="1 7">Cell membrane</location>
        <topology evidence="1 7">Multi-pass membrane protein</topology>
    </subcellularLocation>
</comment>
<accession>A0A2W2CNC8</accession>
<keyword evidence="5 7" id="KW-1133">Transmembrane helix</keyword>
<name>A0A2W2CNC8_9ACTN</name>
<evidence type="ECO:0000259" key="8">
    <source>
        <dbReference type="PROSITE" id="PS50928"/>
    </source>
</evidence>
<keyword evidence="6 7" id="KW-0472">Membrane</keyword>